<accession>A0A250XLE7</accession>
<dbReference type="PROSITE" id="PS50222">
    <property type="entry name" value="EF_HAND_2"/>
    <property type="match status" value="1"/>
</dbReference>
<feature type="transmembrane region" description="Helical" evidence="18">
    <location>
        <begin position="1402"/>
        <end position="1423"/>
    </location>
</feature>
<feature type="transmembrane region" description="Helical" evidence="18">
    <location>
        <begin position="201"/>
        <end position="220"/>
    </location>
</feature>
<evidence type="ECO:0000256" key="13">
    <source>
        <dbReference type="ARBA" id="ARBA00023180"/>
    </source>
</evidence>
<organism evidence="20 21">
    <name type="scientific">Chlamydomonas eustigma</name>
    <dbReference type="NCBI Taxonomy" id="1157962"/>
    <lineage>
        <taxon>Eukaryota</taxon>
        <taxon>Viridiplantae</taxon>
        <taxon>Chlorophyta</taxon>
        <taxon>core chlorophytes</taxon>
        <taxon>Chlorophyceae</taxon>
        <taxon>CS clade</taxon>
        <taxon>Chlamydomonadales</taxon>
        <taxon>Chlamydomonadaceae</taxon>
        <taxon>Chlamydomonas</taxon>
    </lineage>
</organism>
<proteinExistence type="inferred from homology"/>
<feature type="compositionally biased region" description="Polar residues" evidence="17">
    <location>
        <begin position="800"/>
        <end position="815"/>
    </location>
</feature>
<keyword evidence="11" id="KW-0406">Ion transport</keyword>
<keyword evidence="3" id="KW-0597">Phosphoprotein</keyword>
<dbReference type="Pfam" id="PF00520">
    <property type="entry name" value="Ion_trans"/>
    <property type="match status" value="4"/>
</dbReference>
<dbReference type="PANTHER" id="PTHR45628">
    <property type="entry name" value="VOLTAGE-DEPENDENT CALCIUM CHANNEL TYPE A SUBUNIT ALPHA-1"/>
    <property type="match status" value="1"/>
</dbReference>
<reference evidence="20 21" key="1">
    <citation type="submission" date="2017-08" db="EMBL/GenBank/DDBJ databases">
        <title>Acidophilic green algal genome provides insights into adaptation to an acidic environment.</title>
        <authorList>
            <person name="Hirooka S."/>
            <person name="Hirose Y."/>
            <person name="Kanesaki Y."/>
            <person name="Higuchi S."/>
            <person name="Fujiwara T."/>
            <person name="Onuma R."/>
            <person name="Era A."/>
            <person name="Ohbayashi R."/>
            <person name="Uzuka A."/>
            <person name="Nozaki H."/>
            <person name="Yoshikawa H."/>
            <person name="Miyagishima S.Y."/>
        </authorList>
    </citation>
    <scope>NUCLEOTIDE SEQUENCE [LARGE SCALE GENOMIC DNA]</scope>
    <source>
        <strain evidence="20 21">NIES-2499</strain>
    </source>
</reference>
<evidence type="ECO:0000256" key="17">
    <source>
        <dbReference type="SAM" id="MobiDB-lite"/>
    </source>
</evidence>
<feature type="transmembrane region" description="Helical" evidence="18">
    <location>
        <begin position="1363"/>
        <end position="1390"/>
    </location>
</feature>
<evidence type="ECO:0000256" key="15">
    <source>
        <dbReference type="PIRSR" id="PIRSR602077-1"/>
    </source>
</evidence>
<feature type="compositionally biased region" description="Gly residues" evidence="17">
    <location>
        <begin position="1868"/>
        <end position="1880"/>
    </location>
</feature>
<dbReference type="FunFam" id="1.20.120.350:FF:000095">
    <property type="entry name" value="Voltage-gated Ca2+ channel, alpha subunit"/>
    <property type="match status" value="1"/>
</dbReference>
<feature type="transmembrane region" description="Helical" evidence="18">
    <location>
        <begin position="522"/>
        <end position="546"/>
    </location>
</feature>
<dbReference type="PANTHER" id="PTHR45628:SF7">
    <property type="entry name" value="VOLTAGE-DEPENDENT CALCIUM CHANNEL TYPE A SUBUNIT ALPHA-1"/>
    <property type="match status" value="1"/>
</dbReference>
<feature type="transmembrane region" description="Helical" evidence="18">
    <location>
        <begin position="1249"/>
        <end position="1270"/>
    </location>
</feature>
<evidence type="ECO:0000256" key="11">
    <source>
        <dbReference type="ARBA" id="ARBA00023065"/>
    </source>
</evidence>
<dbReference type="InterPro" id="IPR011992">
    <property type="entry name" value="EF-hand-dom_pair"/>
</dbReference>
<feature type="binding site" evidence="15">
    <location>
        <position position="1263"/>
    </location>
    <ligand>
        <name>Ca(2+)</name>
        <dbReference type="ChEBI" id="CHEBI:29108"/>
    </ligand>
</feature>
<dbReference type="Gene3D" id="1.10.238.10">
    <property type="entry name" value="EF-hand"/>
    <property type="match status" value="1"/>
</dbReference>
<evidence type="ECO:0000256" key="1">
    <source>
        <dbReference type="ARBA" id="ARBA00004141"/>
    </source>
</evidence>
<feature type="transmembrane region" description="Helical" evidence="18">
    <location>
        <begin position="1057"/>
        <end position="1077"/>
    </location>
</feature>
<dbReference type="PROSITE" id="PS50096">
    <property type="entry name" value="IQ"/>
    <property type="match status" value="1"/>
</dbReference>
<keyword evidence="9 16" id="KW-0851">Voltage-gated channel</keyword>
<evidence type="ECO:0000313" key="21">
    <source>
        <dbReference type="Proteomes" id="UP000232323"/>
    </source>
</evidence>
<dbReference type="GO" id="GO:0005891">
    <property type="term" value="C:voltage-gated calcium channel complex"/>
    <property type="evidence" value="ECO:0007669"/>
    <property type="project" value="InterPro"/>
</dbReference>
<keyword evidence="4 16" id="KW-0109">Calcium transport</keyword>
<keyword evidence="2" id="KW-0813">Transport</keyword>
<evidence type="ECO:0000256" key="8">
    <source>
        <dbReference type="ARBA" id="ARBA00022837"/>
    </source>
</evidence>
<evidence type="ECO:0000256" key="7">
    <source>
        <dbReference type="ARBA" id="ARBA00022737"/>
    </source>
</evidence>
<keyword evidence="15" id="KW-0479">Metal-binding</keyword>
<keyword evidence="13" id="KW-0325">Glycoprotein</keyword>
<dbReference type="FunFam" id="1.20.120.350:FF:000009">
    <property type="entry name" value="Voltage-dependent T-type calcium channel subunit alpha"/>
    <property type="match status" value="1"/>
</dbReference>
<dbReference type="InterPro" id="IPR027359">
    <property type="entry name" value="Volt_channel_dom_sf"/>
</dbReference>
<feature type="transmembrane region" description="Helical" evidence="18">
    <location>
        <begin position="764"/>
        <end position="791"/>
    </location>
</feature>
<feature type="transmembrane region" description="Helical" evidence="18">
    <location>
        <begin position="1622"/>
        <end position="1648"/>
    </location>
</feature>
<evidence type="ECO:0000256" key="2">
    <source>
        <dbReference type="ARBA" id="ARBA00022448"/>
    </source>
</evidence>
<dbReference type="InterPro" id="IPR005821">
    <property type="entry name" value="Ion_trans_dom"/>
</dbReference>
<feature type="transmembrane region" description="Helical" evidence="18">
    <location>
        <begin position="367"/>
        <end position="390"/>
    </location>
</feature>
<evidence type="ECO:0000259" key="19">
    <source>
        <dbReference type="PROSITE" id="PS50222"/>
    </source>
</evidence>
<feature type="transmembrane region" description="Helical" evidence="18">
    <location>
        <begin position="144"/>
        <end position="166"/>
    </location>
</feature>
<dbReference type="Gene3D" id="1.10.287.70">
    <property type="match status" value="4"/>
</dbReference>
<feature type="transmembrane region" description="Helical" evidence="18">
    <location>
        <begin position="110"/>
        <end position="132"/>
    </location>
</feature>
<evidence type="ECO:0000256" key="3">
    <source>
        <dbReference type="ARBA" id="ARBA00022553"/>
    </source>
</evidence>
<keyword evidence="12 18" id="KW-0472">Membrane</keyword>
<evidence type="ECO:0000313" key="20">
    <source>
        <dbReference type="EMBL" id="GAX83898.1"/>
    </source>
</evidence>
<dbReference type="InterPro" id="IPR002048">
    <property type="entry name" value="EF_hand_dom"/>
</dbReference>
<dbReference type="PRINTS" id="PR00167">
    <property type="entry name" value="CACHANNEL"/>
</dbReference>
<evidence type="ECO:0000256" key="10">
    <source>
        <dbReference type="ARBA" id="ARBA00022989"/>
    </source>
</evidence>
<feature type="transmembrane region" description="Helical" evidence="18">
    <location>
        <begin position="72"/>
        <end position="90"/>
    </location>
</feature>
<dbReference type="GO" id="GO:0005509">
    <property type="term" value="F:calcium ion binding"/>
    <property type="evidence" value="ECO:0007669"/>
    <property type="project" value="InterPro"/>
</dbReference>
<dbReference type="GO" id="GO:0098703">
    <property type="term" value="P:calcium ion import across plasma membrane"/>
    <property type="evidence" value="ECO:0007669"/>
    <property type="project" value="TreeGrafter"/>
</dbReference>
<feature type="transmembrane region" description="Helical" evidence="18">
    <location>
        <begin position="1435"/>
        <end position="1454"/>
    </location>
</feature>
<comment type="subcellular location">
    <subcellularLocation>
        <location evidence="1 16">Membrane</location>
        <topology evidence="1 16">Multi-pass membrane protein</topology>
    </subcellularLocation>
</comment>
<dbReference type="InterPro" id="IPR002077">
    <property type="entry name" value="VDCCAlpha1"/>
</dbReference>
<keyword evidence="6 18" id="KW-0812">Transmembrane</keyword>
<feature type="region of interest" description="Disordered" evidence="17">
    <location>
        <begin position="800"/>
        <end position="825"/>
    </location>
</feature>
<feature type="domain" description="EF-hand" evidence="19">
    <location>
        <begin position="1662"/>
        <end position="1697"/>
    </location>
</feature>
<feature type="transmembrane region" description="Helical" evidence="18">
    <location>
        <begin position="488"/>
        <end position="510"/>
    </location>
</feature>
<feature type="compositionally biased region" description="Basic and acidic residues" evidence="17">
    <location>
        <begin position="1837"/>
        <end position="1860"/>
    </location>
</feature>
<feature type="transmembrane region" description="Helical" evidence="18">
    <location>
        <begin position="1018"/>
        <end position="1045"/>
    </location>
</feature>
<protein>
    <recommendedName>
        <fullName evidence="19">EF-hand domain-containing protein</fullName>
    </recommendedName>
</protein>
<evidence type="ECO:0000256" key="14">
    <source>
        <dbReference type="ARBA" id="ARBA00023303"/>
    </source>
</evidence>
<feature type="transmembrane region" description="Helical" evidence="18">
    <location>
        <begin position="1290"/>
        <end position="1314"/>
    </location>
</feature>
<evidence type="ECO:0000256" key="18">
    <source>
        <dbReference type="SAM" id="Phobius"/>
    </source>
</evidence>
<comment type="caution">
    <text evidence="20">The sequence shown here is derived from an EMBL/GenBank/DDBJ whole genome shotgun (WGS) entry which is preliminary data.</text>
</comment>
<feature type="compositionally biased region" description="Polar residues" evidence="17">
    <location>
        <begin position="1885"/>
        <end position="1898"/>
    </location>
</feature>
<evidence type="ECO:0000256" key="16">
    <source>
        <dbReference type="RuleBase" id="RU003808"/>
    </source>
</evidence>
<keyword evidence="10 18" id="KW-1133">Transmembrane helix</keyword>
<feature type="transmembrane region" description="Helical" evidence="18">
    <location>
        <begin position="1089"/>
        <end position="1110"/>
    </location>
</feature>
<name>A0A250XLE7_9CHLO</name>
<keyword evidence="7" id="KW-0677">Repeat</keyword>
<evidence type="ECO:0000256" key="9">
    <source>
        <dbReference type="ARBA" id="ARBA00022882"/>
    </source>
</evidence>
<comment type="similarity">
    <text evidence="16">Belongs to the calcium channel alpha-1 subunit (TC 1.A.1.11) family.</text>
</comment>
<feature type="transmembrane region" description="Helical" evidence="18">
    <location>
        <begin position="1162"/>
        <end position="1183"/>
    </location>
</feature>
<feature type="region of interest" description="Disordered" evidence="17">
    <location>
        <begin position="1836"/>
        <end position="1907"/>
    </location>
</feature>
<keyword evidence="21" id="KW-1185">Reference proteome</keyword>
<dbReference type="STRING" id="1157962.A0A250XLE7"/>
<evidence type="ECO:0000256" key="12">
    <source>
        <dbReference type="ARBA" id="ARBA00023136"/>
    </source>
</evidence>
<sequence>MILSSRARPPDQPSNFNFKRATLPFYLWIREAATFYPWEVVSSYELAPKALFFLPKDNFIRKPLIRLVRWKLFDWTMLLVILANCVTLAMDSNKPGFGESALGQSLSKSNYVFIAIFMVEATCKIVALGFLLNKYTYLRNPWNVLDFVVVCMGILELTSFGNYTFIRSFRAFRPLRAATKIESLKLIVEALVRSLPMLGDVVILAAFYMSIFGIGCLELFRGKFGYRCGTPDFSNAYTKYSTVGDQIIQNVSYSVASQDQSQLCKDPMAVGHSWINTSLGPQAAPFEYIGGNQYGFVCPWIPSDNPYSNNYPNGLLCVLYGNPDIGGYRNFDNIFYSFIQVFQHLACQDWSQIMYSTQATMSWWTWLLHYTMVLIGGYLIANLTLAVVFINFNKNYSAAKSASSKSEAAAARAKFEEVRFEELELLDDQSLGFRSSPQCAYPETYNAQSTAPLPIDEVLQPPARQMGVLTRTWERMRDFCYIIQDSQLFQHTTTTIIILNAITLAIIWYDMPDVVANATQDANFAFTVYFFLEMVIKLVGLGFTAYLSDNFNIFDALVTTMGVVEMIIILVPNVTITSGMSVFRAFRLLRIFRLARKWKSLNRILRVLLKSLAAVGWVTVLLILFLFIVGLLGMTFFGYKLDTCGMVPGSVQLCPPGLTWRDCPSHFDCYIACDESLALQWYQVPGSPYGNQAYCEVFPRAYGSNYSVLDVKSTVQFWAQVGKPTTYMPNYDDIYEAIISGFIMLTQDNWDVNMKSIMVMTGPWLPALFTIITMIIGIYTVLNLFLAVLLANLDEITESAPNSPSHSHAGDTNISDGPKTDRGPEIKVATKPSAALFQPGGGSILDKATTVHTSFWVPKDMQKKLTSNLLRNEMELAMVYNTSQFHKMSTQPGPVKTSLVTYSKSSVVPLPPILQLPLRPLEEHDCWDEVHDNALQYSSAPYPLSVNKSSLSFSARSRSFMCRTPSLCNMVAPPPAPSMLLHPVPVAGGEAPLEGKAIFFLNRENKLRQLLYAVVNNVYFEFAMLFIILLSSLELCFATVLVVPGSVEDRLLNALDIFFTATFTAEALMKVMAYGFLLNGSHSYLRQPWNVLDFVVVVVGMLILALEHVMSPSDIKWLRAFRAIRVLRPLRVATRIDGIRVVVTAMARAIPAIGEIFLVGSLFYYIFAVLGVNLMCGLFLGCYSGGSLLDPYYLVEPGATINKTWCEVDGGNHNISNSYYHASLNITVPEWSLSAAWGANGILQRFDNVIMALWVLFQVSSLENWSPVMIQAMDSTSLNSQPLFNANVWMALYFLVFVVLGVFFILNMVIGVAINQFNKLKEESGKSAFLTDSQQQWLTVQRMMAMVKPKAKLKAPSNAFRRFIFRAVVSGTFDSFMIVVIMANIFSMMMTYEGESQQWQDALTLANAVFTGVYVLEMFLKWIAVGLPRYFRDGWCQFDLVVVVVSVAGVIMDYTTSENLSIMPLLRVLRVLRIIKLVPKARGLKLMTLTLMWSLPALFNVAAVLFLFMYIYAIIGMNIFGNLKFQSNLDNDANFQTFPSAMFLLFRMQSGENWDYLMTDCMVQQSCIEITQHLVHTFPDNGTNITFWPGQYLDSDSNAELLALVPLTAQNDRCTPSAWVTALYFCSYMMVCVYLVLELVIGVIIENIEMLQKIEKMRITQQHLEMFVEAWEDIDVNGSGYIHAADLTSVLLQVLPPLGVKGVSHATAKIQQMLQDAEIPLRNNGRVHFIEALHSLSGRVVGDALPDSEEIAIRNRMVQKLPKDELPPKFHVGDYYAALYVKAAIKGYLVRAHLKPAFEKYELSVRGGGGPTSSFSTVRAQRMMILKPLSSLLVRSGTEKEHEAQAERSKGGAIGSKEDTISIDSSSRGGGSSSSRGQGGYAASCGTSGPNSSLHENNPTPPVFNLEMSPFSFQQQSAEEVFSGDLKYENQPTAAMLPSIATCVDNENQPTTAMLPSIATCVDNENQPTAAMLPSIATCVNNENQPTAAMLPSIATCVDNENQPTAAMLPSIATRVDNENQPTAAMLPSIATCVDNENQPTTAMLPSIATCVDNEDQTPATAMSPAITGSVDYKDQPISMLPSIATCVDSEDQKPATAMLPDINGSVDRKDQPVSMLLSIMP</sequence>
<keyword evidence="8 15" id="KW-0106">Calcium</keyword>
<dbReference type="GO" id="GO:0008331">
    <property type="term" value="F:high voltage-gated calcium channel activity"/>
    <property type="evidence" value="ECO:0007669"/>
    <property type="project" value="TreeGrafter"/>
</dbReference>
<feature type="transmembrane region" description="Helical" evidence="18">
    <location>
        <begin position="607"/>
        <end position="632"/>
    </location>
</feature>
<feature type="transmembrane region" description="Helical" evidence="18">
    <location>
        <begin position="566"/>
        <end position="586"/>
    </location>
</feature>
<evidence type="ECO:0000256" key="5">
    <source>
        <dbReference type="ARBA" id="ARBA00022673"/>
    </source>
</evidence>
<dbReference type="OrthoDB" id="416585at2759"/>
<gene>
    <name evidence="20" type="ORF">CEUSTIGMA_g11322.t1</name>
</gene>
<dbReference type="Gene3D" id="1.20.120.350">
    <property type="entry name" value="Voltage-gated potassium channels. Chain C"/>
    <property type="match status" value="4"/>
</dbReference>
<dbReference type="EMBL" id="BEGY01000110">
    <property type="protein sequence ID" value="GAX83898.1"/>
    <property type="molecule type" value="Genomic_DNA"/>
</dbReference>
<evidence type="ECO:0000256" key="6">
    <source>
        <dbReference type="ARBA" id="ARBA00022692"/>
    </source>
</evidence>
<feature type="transmembrane region" description="Helical" evidence="18">
    <location>
        <begin position="1491"/>
        <end position="1515"/>
    </location>
</feature>
<keyword evidence="5 16" id="KW-0107">Calcium channel</keyword>
<dbReference type="InterPro" id="IPR050599">
    <property type="entry name" value="VDCC_alpha-1_subunit"/>
</dbReference>
<keyword evidence="14" id="KW-0407">Ion channel</keyword>
<evidence type="ECO:0000256" key="4">
    <source>
        <dbReference type="ARBA" id="ARBA00022568"/>
    </source>
</evidence>
<dbReference type="SUPFAM" id="SSF81324">
    <property type="entry name" value="Voltage-gated potassium channels"/>
    <property type="match status" value="4"/>
</dbReference>
<dbReference type="Proteomes" id="UP000232323">
    <property type="component" value="Unassembled WGS sequence"/>
</dbReference>
<dbReference type="SUPFAM" id="SSF47473">
    <property type="entry name" value="EF-hand"/>
    <property type="match status" value="1"/>
</dbReference>